<dbReference type="Gene3D" id="3.40.33.10">
    <property type="entry name" value="CAP"/>
    <property type="match status" value="1"/>
</dbReference>
<evidence type="ECO:0000256" key="2">
    <source>
        <dbReference type="ARBA" id="ARBA00023265"/>
    </source>
</evidence>
<comment type="caution">
    <text evidence="5">The sequence shown here is derived from an EMBL/GenBank/DDBJ whole genome shotgun (WGS) entry which is preliminary data.</text>
</comment>
<dbReference type="SUPFAM" id="SSF55797">
    <property type="entry name" value="PR-1-like"/>
    <property type="match status" value="1"/>
</dbReference>
<keyword evidence="2" id="KW-0568">Pathogenesis-related protein</keyword>
<evidence type="ECO:0000259" key="4">
    <source>
        <dbReference type="SMART" id="SM00198"/>
    </source>
</evidence>
<feature type="compositionally biased region" description="Pro residues" evidence="3">
    <location>
        <begin position="1"/>
        <end position="21"/>
    </location>
</feature>
<feature type="non-terminal residue" evidence="5">
    <location>
        <position position="1"/>
    </location>
</feature>
<feature type="domain" description="SCP" evidence="4">
    <location>
        <begin position="88"/>
        <end position="227"/>
    </location>
</feature>
<proteinExistence type="predicted"/>
<dbReference type="Proteomes" id="UP001165090">
    <property type="component" value="Unassembled WGS sequence"/>
</dbReference>
<dbReference type="PANTHER" id="PTHR10334">
    <property type="entry name" value="CYSTEINE-RICH SECRETORY PROTEIN-RELATED"/>
    <property type="match status" value="1"/>
</dbReference>
<dbReference type="PRINTS" id="PR00838">
    <property type="entry name" value="V5ALLERGEN"/>
</dbReference>
<evidence type="ECO:0000256" key="3">
    <source>
        <dbReference type="SAM" id="MobiDB-lite"/>
    </source>
</evidence>
<dbReference type="EMBL" id="BSDZ01000015">
    <property type="protein sequence ID" value="GLI63391.1"/>
    <property type="molecule type" value="Genomic_DNA"/>
</dbReference>
<evidence type="ECO:0000256" key="1">
    <source>
        <dbReference type="ARBA" id="ARBA00003143"/>
    </source>
</evidence>
<comment type="function">
    <text evidence="1">Probably involved in the defense reaction of plants against pathogens.</text>
</comment>
<accession>A0ABQ5S0L3</accession>
<gene>
    <name evidence="5" type="ORF">VaNZ11_006351</name>
</gene>
<dbReference type="Pfam" id="PF00188">
    <property type="entry name" value="CAP"/>
    <property type="match status" value="1"/>
</dbReference>
<evidence type="ECO:0000313" key="5">
    <source>
        <dbReference type="EMBL" id="GLI63391.1"/>
    </source>
</evidence>
<dbReference type="InterPro" id="IPR002413">
    <property type="entry name" value="V5_allergen-like"/>
</dbReference>
<dbReference type="PRINTS" id="PR00837">
    <property type="entry name" value="V5TPXLIKE"/>
</dbReference>
<dbReference type="InterPro" id="IPR014044">
    <property type="entry name" value="CAP_dom"/>
</dbReference>
<dbReference type="InterPro" id="IPR001283">
    <property type="entry name" value="CRISP-related"/>
</dbReference>
<organism evidence="5 6">
    <name type="scientific">Volvox africanus</name>
    <dbReference type="NCBI Taxonomy" id="51714"/>
    <lineage>
        <taxon>Eukaryota</taxon>
        <taxon>Viridiplantae</taxon>
        <taxon>Chlorophyta</taxon>
        <taxon>core chlorophytes</taxon>
        <taxon>Chlorophyceae</taxon>
        <taxon>CS clade</taxon>
        <taxon>Chlamydomonadales</taxon>
        <taxon>Volvocaceae</taxon>
        <taxon>Volvox</taxon>
    </lineage>
</organism>
<sequence>SQPPLAPPPPSLPPPSPPPPDAVCEDRSSVDGYCEIWRDKDYCDGFTFLYEGDYPCPSIKDFWCPKTCGACGIPPPTPSLDPKIGGCDNPDATLARFNYYRARHSAPPLVWNNTLASHALSWVTQLAAWSCTLEHEYKWGEGENLFNFWHPNWNPPLDCAEAVDLWYEESVSYKYTDTPAEDNSVWDTGHFMAVVWAETTEVGCAAARGHDCHVISCRFYPQALYLLDDCLQLKNLKPPIW</sequence>
<protein>
    <recommendedName>
        <fullName evidence="4">SCP domain-containing protein</fullName>
    </recommendedName>
</protein>
<keyword evidence="6" id="KW-1185">Reference proteome</keyword>
<dbReference type="SMART" id="SM00198">
    <property type="entry name" value="SCP"/>
    <property type="match status" value="1"/>
</dbReference>
<evidence type="ECO:0000313" key="6">
    <source>
        <dbReference type="Proteomes" id="UP001165090"/>
    </source>
</evidence>
<reference evidence="5 6" key="1">
    <citation type="journal article" date="2023" name="IScience">
        <title>Expanded male sex-determining region conserved during the evolution of homothallism in the green alga Volvox.</title>
        <authorList>
            <person name="Yamamoto K."/>
            <person name="Matsuzaki R."/>
            <person name="Mahakham W."/>
            <person name="Heman W."/>
            <person name="Sekimoto H."/>
            <person name="Kawachi M."/>
            <person name="Minakuchi Y."/>
            <person name="Toyoda A."/>
            <person name="Nozaki H."/>
        </authorList>
    </citation>
    <scope>NUCLEOTIDE SEQUENCE [LARGE SCALE GENOMIC DNA]</scope>
    <source>
        <strain evidence="5 6">NIES-4468</strain>
    </source>
</reference>
<keyword evidence="2" id="KW-0611">Plant defense</keyword>
<name>A0ABQ5S0L3_9CHLO</name>
<feature type="region of interest" description="Disordered" evidence="3">
    <location>
        <begin position="1"/>
        <end position="23"/>
    </location>
</feature>
<dbReference type="InterPro" id="IPR035940">
    <property type="entry name" value="CAP_sf"/>
</dbReference>